<dbReference type="EMBL" id="SMFZ01000002">
    <property type="protein sequence ID" value="TCK21831.1"/>
    <property type="molecule type" value="Genomic_DNA"/>
</dbReference>
<keyword evidence="6" id="KW-1185">Reference proteome</keyword>
<dbReference type="AlphaFoldDB" id="A0A4R1HL64"/>
<reference evidence="5 6" key="1">
    <citation type="submission" date="2019-03" db="EMBL/GenBank/DDBJ databases">
        <title>Sequencing the genomes of 1000 actinobacteria strains.</title>
        <authorList>
            <person name="Klenk H.-P."/>
        </authorList>
    </citation>
    <scope>NUCLEOTIDE SEQUENCE [LARGE SCALE GENOMIC DNA]</scope>
    <source>
        <strain evidence="5 6">DSM 44969</strain>
    </source>
</reference>
<name>A0A4R1HL64_PSEEN</name>
<gene>
    <name evidence="5" type="ORF">EV378_5823</name>
</gene>
<proteinExistence type="inferred from homology"/>
<evidence type="ECO:0000259" key="4">
    <source>
        <dbReference type="Pfam" id="PF09084"/>
    </source>
</evidence>
<organism evidence="5 6">
    <name type="scientific">Pseudonocardia endophytica</name>
    <dbReference type="NCBI Taxonomy" id="401976"/>
    <lineage>
        <taxon>Bacteria</taxon>
        <taxon>Bacillati</taxon>
        <taxon>Actinomycetota</taxon>
        <taxon>Actinomycetes</taxon>
        <taxon>Pseudonocardiales</taxon>
        <taxon>Pseudonocardiaceae</taxon>
        <taxon>Pseudonocardia</taxon>
    </lineage>
</organism>
<feature type="domain" description="SsuA/THI5-like" evidence="4">
    <location>
        <begin position="42"/>
        <end position="237"/>
    </location>
</feature>
<dbReference type="GO" id="GO:0042597">
    <property type="term" value="C:periplasmic space"/>
    <property type="evidence" value="ECO:0007669"/>
    <property type="project" value="UniProtKB-SubCell"/>
</dbReference>
<keyword evidence="3" id="KW-0732">Signal</keyword>
<dbReference type="InterPro" id="IPR015168">
    <property type="entry name" value="SsuA/THI5"/>
</dbReference>
<comment type="similarity">
    <text evidence="2">Belongs to the bacterial solute-binding protein SsuA/TauA family.</text>
</comment>
<sequence length="322" mass="33327">MGVLATLSLLLAGCGSGAGGSDGGLRSIRVGYPSDTASYGDLYACQDQGIFEKHGLKVELTLLKTSSQLLAGLTSGSVQVAGGDGTAIAAGALGGTDVKMVELKIPVYFTELWAGPEVRSLADLAGKKVGVTAPGSVTDKSTRTMLADQGLDKDVQVVNLNSLPALLSAGQNGAVDALVTAPPQGATTQAFGWHKVTDTTKYPTAASVYTVTGSYAAENRDVVSDFVAADVECLQFVKNPANRDATVASIAKYTKTDDRALAEYGYDFFSKVWTTEPVVDEKLVRQTMQDVAGSNPVPDDISPFIDNSFVEAALAGTSGAGR</sequence>
<comment type="subcellular location">
    <subcellularLocation>
        <location evidence="1">Periplasm</location>
    </subcellularLocation>
</comment>
<dbReference type="PANTHER" id="PTHR30024:SF47">
    <property type="entry name" value="TAURINE-BINDING PERIPLASMIC PROTEIN"/>
    <property type="match status" value="1"/>
</dbReference>
<evidence type="ECO:0000256" key="1">
    <source>
        <dbReference type="ARBA" id="ARBA00004418"/>
    </source>
</evidence>
<dbReference type="PANTHER" id="PTHR30024">
    <property type="entry name" value="ALIPHATIC SULFONATES-BINDING PROTEIN-RELATED"/>
    <property type="match status" value="1"/>
</dbReference>
<evidence type="ECO:0000256" key="2">
    <source>
        <dbReference type="ARBA" id="ARBA00010742"/>
    </source>
</evidence>
<comment type="caution">
    <text evidence="5">The sequence shown here is derived from an EMBL/GenBank/DDBJ whole genome shotgun (WGS) entry which is preliminary data.</text>
</comment>
<evidence type="ECO:0000313" key="5">
    <source>
        <dbReference type="EMBL" id="TCK21831.1"/>
    </source>
</evidence>
<accession>A0A4R1HL64</accession>
<dbReference type="Pfam" id="PF09084">
    <property type="entry name" value="NMT1"/>
    <property type="match status" value="1"/>
</dbReference>
<dbReference type="Proteomes" id="UP000295560">
    <property type="component" value="Unassembled WGS sequence"/>
</dbReference>
<dbReference type="SUPFAM" id="SSF53850">
    <property type="entry name" value="Periplasmic binding protein-like II"/>
    <property type="match status" value="1"/>
</dbReference>
<evidence type="ECO:0000313" key="6">
    <source>
        <dbReference type="Proteomes" id="UP000295560"/>
    </source>
</evidence>
<dbReference type="Gene3D" id="3.40.190.10">
    <property type="entry name" value="Periplasmic binding protein-like II"/>
    <property type="match status" value="2"/>
</dbReference>
<dbReference type="GO" id="GO:0042918">
    <property type="term" value="P:alkanesulfonate transmembrane transport"/>
    <property type="evidence" value="ECO:0007669"/>
    <property type="project" value="TreeGrafter"/>
</dbReference>
<protein>
    <submittedName>
        <fullName evidence="5">NitT/TauT family transport system substrate-binding protein</fullName>
    </submittedName>
</protein>
<dbReference type="RefSeq" id="WP_243653970.1">
    <property type="nucleotide sequence ID" value="NZ_SMFZ01000002.1"/>
</dbReference>
<evidence type="ECO:0000256" key="3">
    <source>
        <dbReference type="ARBA" id="ARBA00022729"/>
    </source>
</evidence>